<dbReference type="Gene3D" id="3.40.50.1820">
    <property type="entry name" value="alpha/beta hydrolase"/>
    <property type="match status" value="1"/>
</dbReference>
<feature type="transmembrane region" description="Helical" evidence="4">
    <location>
        <begin position="523"/>
        <end position="544"/>
    </location>
</feature>
<feature type="compositionally biased region" description="Basic and acidic residues" evidence="3">
    <location>
        <begin position="853"/>
        <end position="869"/>
    </location>
</feature>
<feature type="domain" description="Alpha/beta hydrolase fold-3" evidence="5">
    <location>
        <begin position="85"/>
        <end position="226"/>
    </location>
</feature>
<dbReference type="InterPro" id="IPR002168">
    <property type="entry name" value="Lipase_GDXG_HIS_AS"/>
</dbReference>
<keyword evidence="4" id="KW-1133">Transmembrane helix</keyword>
<dbReference type="Pfam" id="PF07859">
    <property type="entry name" value="Abhydrolase_3"/>
    <property type="match status" value="1"/>
</dbReference>
<evidence type="ECO:0000256" key="4">
    <source>
        <dbReference type="SAM" id="Phobius"/>
    </source>
</evidence>
<evidence type="ECO:0000256" key="3">
    <source>
        <dbReference type="SAM" id="MobiDB-lite"/>
    </source>
</evidence>
<dbReference type="SUPFAM" id="SSF53474">
    <property type="entry name" value="alpha/beta-Hydrolases"/>
    <property type="match status" value="1"/>
</dbReference>
<dbReference type="InterPro" id="IPR029058">
    <property type="entry name" value="AB_hydrolase_fold"/>
</dbReference>
<gene>
    <name evidence="6" type="ORF">Cvel_14654</name>
</gene>
<protein>
    <recommendedName>
        <fullName evidence="5">Alpha/beta hydrolase fold-3 domain-containing protein</fullName>
    </recommendedName>
</protein>
<name>A0A0G4F134_9ALVE</name>
<feature type="compositionally biased region" description="Basic and acidic residues" evidence="3">
    <location>
        <begin position="891"/>
        <end position="901"/>
    </location>
</feature>
<reference evidence="6" key="1">
    <citation type="submission" date="2014-11" db="EMBL/GenBank/DDBJ databases">
        <authorList>
            <person name="Otto D Thomas"/>
            <person name="Naeem Raeece"/>
        </authorList>
    </citation>
    <scope>NUCLEOTIDE SEQUENCE</scope>
</reference>
<dbReference type="PANTHER" id="PTHR48081">
    <property type="entry name" value="AB HYDROLASE SUPERFAMILY PROTEIN C4A8.06C"/>
    <property type="match status" value="1"/>
</dbReference>
<feature type="transmembrane region" description="Helical" evidence="4">
    <location>
        <begin position="498"/>
        <end position="517"/>
    </location>
</feature>
<feature type="transmembrane region" description="Helical" evidence="4">
    <location>
        <begin position="614"/>
        <end position="633"/>
    </location>
</feature>
<proteinExistence type="inferred from homology"/>
<comment type="similarity">
    <text evidence="1">Belongs to the 'GDXG' lipolytic enzyme family.</text>
</comment>
<dbReference type="PROSITE" id="PS01173">
    <property type="entry name" value="LIPASE_GDXG_HIS"/>
    <property type="match status" value="1"/>
</dbReference>
<dbReference type="GO" id="GO:0016787">
    <property type="term" value="F:hydrolase activity"/>
    <property type="evidence" value="ECO:0007669"/>
    <property type="project" value="UniProtKB-KW"/>
</dbReference>
<organism evidence="6">
    <name type="scientific">Chromera velia CCMP2878</name>
    <dbReference type="NCBI Taxonomy" id="1169474"/>
    <lineage>
        <taxon>Eukaryota</taxon>
        <taxon>Sar</taxon>
        <taxon>Alveolata</taxon>
        <taxon>Colpodellida</taxon>
        <taxon>Chromeraceae</taxon>
        <taxon>Chromera</taxon>
    </lineage>
</organism>
<feature type="transmembrane region" description="Helical" evidence="4">
    <location>
        <begin position="556"/>
        <end position="575"/>
    </location>
</feature>
<feature type="transmembrane region" description="Helical" evidence="4">
    <location>
        <begin position="464"/>
        <end position="486"/>
    </location>
</feature>
<feature type="region of interest" description="Disordered" evidence="3">
    <location>
        <begin position="833"/>
        <end position="901"/>
    </location>
</feature>
<evidence type="ECO:0000259" key="5">
    <source>
        <dbReference type="Pfam" id="PF07859"/>
    </source>
</evidence>
<evidence type="ECO:0000313" key="6">
    <source>
        <dbReference type="EMBL" id="CEM05587.1"/>
    </source>
</evidence>
<accession>A0A0G4F134</accession>
<keyword evidence="4" id="KW-0812">Transmembrane</keyword>
<sequence>TAQSALSRSKLSQDCVALLKVQELVDRAGNYLATTSIAKRLTSKFDLNIKKFENFSVEIQTPKTGTVLLSGDDFALKDPEAGRYLLWFHGGAFAICSATTYRPWMARLGLNAEASVFCVDYRRAPVHVWPRALNDCVKTYRWMLEDLRIPAERIVVGGDSAGGNLAVTSLMKATKQMGLPSPAAMVLVSPWLDLTSSGPSYEFNKEAELVLPPEAIPGMVSMYIRGHPGGEPGDPDSVMEKLKANLEERGMPFVYSDSEQKFRDRLSYPLVSPALVPMGPSGREKRSVGGSIRAETEKEHDVAYWFKHLPPSLVHVAGNEVLLSDSLMLAGKVNSTFEGRLVEERTGGEATSGSPRERQFVPRECLVAGTLHQKLEDGADRQVIPELAKLPYGKDVTVTAPDDRMSVTVFGETFHNFHLFDPIEGIAQKANESIGEFVLKRTYFLDIQLEEDFVCTIQGKRRVWLLYSAVIFLFLDVVDLVICRVSNASDPLCMVRKIVSISASIFLATIALWYPFAPFLFEKLVAFGIILWVFSASIIREGVLTPLESAEEIIRVEAVVVALVTMFVITVLIAMPLRRPTLVVVIVFVCGIEVAEGICLVTGAEFDAGTTINALFGIFAAAVVFCALGLNLAREEFSIRNSFFKATNQKTTFAHLIDEVDRHGLMGLKRAGPQGAHTHSQTGGGRSPAERLVELVTGAVHELRWQENILRHQAWGGDPVTAWRLADTTWNVIRGLEEAASLAAHTENLMEVDITQMVRFAHPDALLESEHEHLDPLQLAREHSPFSSAVEISPMNTEEQGQMVRFLNTYFARQRFKDRLPLRSGSRRRSSVFFQGDEEAPPPPAPSQSAHKRLSEELERLLEPFEGHLPKTLGNRTTEGAEIQGPLSQHGDGKTETAAKE</sequence>
<dbReference type="InterPro" id="IPR050300">
    <property type="entry name" value="GDXG_lipolytic_enzyme"/>
</dbReference>
<dbReference type="EMBL" id="CDMZ01000056">
    <property type="protein sequence ID" value="CEM05587.1"/>
    <property type="molecule type" value="Genomic_DNA"/>
</dbReference>
<dbReference type="AlphaFoldDB" id="A0A0G4F134"/>
<keyword evidence="4" id="KW-0472">Membrane</keyword>
<dbReference type="InterPro" id="IPR013094">
    <property type="entry name" value="AB_hydrolase_3"/>
</dbReference>
<dbReference type="PANTHER" id="PTHR48081:SF8">
    <property type="entry name" value="ALPHA_BETA HYDROLASE FOLD-3 DOMAIN-CONTAINING PROTEIN-RELATED"/>
    <property type="match status" value="1"/>
</dbReference>
<dbReference type="VEuPathDB" id="CryptoDB:Cvel_14654"/>
<feature type="non-terminal residue" evidence="6">
    <location>
        <position position="1"/>
    </location>
</feature>
<feature type="transmembrane region" description="Helical" evidence="4">
    <location>
        <begin position="581"/>
        <end position="602"/>
    </location>
</feature>
<evidence type="ECO:0000256" key="1">
    <source>
        <dbReference type="ARBA" id="ARBA00010515"/>
    </source>
</evidence>
<evidence type="ECO:0000256" key="2">
    <source>
        <dbReference type="ARBA" id="ARBA00022801"/>
    </source>
</evidence>
<keyword evidence="2" id="KW-0378">Hydrolase</keyword>